<evidence type="ECO:0000313" key="3">
    <source>
        <dbReference type="Proteomes" id="UP000235406"/>
    </source>
</evidence>
<name>A0A2N7JWW1_9VIBR</name>
<organism evidence="2 3">
    <name type="scientific">Vibrio lentus</name>
    <dbReference type="NCBI Taxonomy" id="136468"/>
    <lineage>
        <taxon>Bacteria</taxon>
        <taxon>Pseudomonadati</taxon>
        <taxon>Pseudomonadota</taxon>
        <taxon>Gammaproteobacteria</taxon>
        <taxon>Vibrionales</taxon>
        <taxon>Vibrionaceae</taxon>
        <taxon>Vibrio</taxon>
    </lineage>
</organism>
<keyword evidence="1" id="KW-0812">Transmembrane</keyword>
<dbReference type="AlphaFoldDB" id="A0A2N7JWW1"/>
<evidence type="ECO:0000313" key="2">
    <source>
        <dbReference type="EMBL" id="PMM64376.1"/>
    </source>
</evidence>
<feature type="transmembrane region" description="Helical" evidence="1">
    <location>
        <begin position="6"/>
        <end position="27"/>
    </location>
</feature>
<proteinExistence type="predicted"/>
<dbReference type="Proteomes" id="UP000235406">
    <property type="component" value="Unassembled WGS sequence"/>
</dbReference>
<feature type="transmembrane region" description="Helical" evidence="1">
    <location>
        <begin position="61"/>
        <end position="80"/>
    </location>
</feature>
<keyword evidence="1" id="KW-1133">Transmembrane helix</keyword>
<dbReference type="EMBL" id="MCZK01000163">
    <property type="protein sequence ID" value="PMM64376.1"/>
    <property type="molecule type" value="Genomic_DNA"/>
</dbReference>
<feature type="transmembrane region" description="Helical" evidence="1">
    <location>
        <begin position="108"/>
        <end position="131"/>
    </location>
</feature>
<gene>
    <name evidence="2" type="ORF">BCT49_15930</name>
</gene>
<keyword evidence="1" id="KW-0472">Membrane</keyword>
<sequence>MIDLVIKAGVLLLVAGGFPYVVLNIYLSIKLRKRKYEIIHSTVNCAPPKFRERAKFILESNISWIFASSTSHILYAYLILRYAWRIPKAEIQEWRQSIQSIYGSDYPIYRLSTLLANVWLTGLPVLLLIALRG</sequence>
<accession>A0A2N7JWW1</accession>
<protein>
    <submittedName>
        <fullName evidence="2">Uncharacterized protein</fullName>
    </submittedName>
</protein>
<evidence type="ECO:0000256" key="1">
    <source>
        <dbReference type="SAM" id="Phobius"/>
    </source>
</evidence>
<comment type="caution">
    <text evidence="2">The sequence shown here is derived from an EMBL/GenBank/DDBJ whole genome shotgun (WGS) entry which is preliminary data.</text>
</comment>
<reference evidence="3" key="1">
    <citation type="submission" date="2016-07" db="EMBL/GenBank/DDBJ databases">
        <title>Nontailed viruses are major unrecognized killers of bacteria in the ocean.</title>
        <authorList>
            <person name="Kauffman K."/>
            <person name="Hussain F."/>
            <person name="Yang J."/>
            <person name="Arevalo P."/>
            <person name="Brown J."/>
            <person name="Cutler M."/>
            <person name="Kelly L."/>
            <person name="Polz M.F."/>
        </authorList>
    </citation>
    <scope>NUCLEOTIDE SEQUENCE [LARGE SCALE GENOMIC DNA]</scope>
    <source>
        <strain evidence="3">10N.261.46.F8</strain>
    </source>
</reference>